<dbReference type="InterPro" id="IPR011256">
    <property type="entry name" value="Reg_factor_effector_dom_sf"/>
</dbReference>
<keyword evidence="3" id="KW-1185">Reference proteome</keyword>
<name>A0A4Q9GY36_9MICO</name>
<dbReference type="AlphaFoldDB" id="A0A4Q9GY36"/>
<evidence type="ECO:0000259" key="1">
    <source>
        <dbReference type="Pfam" id="PF06445"/>
    </source>
</evidence>
<sequence>MSMADLTLPVVAHRESEHYVGIAAKVAIADFGTETPKHFDELAAWAKDHGVQPGLEFIKYDVIDMAGVLSMVFCVVTESAVEGDDRVVAGVLPAGDYGTTTLTGTVDEVFDATAVLVGWAKERGVEWDAADTAEGHAFVSRIERYHTGPGENPEVVEIAIKTR</sequence>
<dbReference type="Gene3D" id="3.20.80.10">
    <property type="entry name" value="Regulatory factor, effector binding domain"/>
    <property type="match status" value="1"/>
</dbReference>
<gene>
    <name evidence="2" type="ORF">EYE40_07195</name>
</gene>
<dbReference type="Proteomes" id="UP000294194">
    <property type="component" value="Unassembled WGS sequence"/>
</dbReference>
<comment type="caution">
    <text evidence="2">The sequence shown here is derived from an EMBL/GenBank/DDBJ whole genome shotgun (WGS) entry which is preliminary data.</text>
</comment>
<feature type="domain" description="GyrI-like small molecule binding" evidence="1">
    <location>
        <begin position="18"/>
        <end position="160"/>
    </location>
</feature>
<dbReference type="InterPro" id="IPR029442">
    <property type="entry name" value="GyrI-like"/>
</dbReference>
<reference evidence="3" key="1">
    <citation type="submission" date="2019-02" db="EMBL/GenBank/DDBJ databases">
        <title>Glaciihabitans arcticus sp. nov., a psychrotolerant bacterium isolated from polar soil.</title>
        <authorList>
            <person name="Dahal R.H."/>
        </authorList>
    </citation>
    <scope>NUCLEOTIDE SEQUENCE [LARGE SCALE GENOMIC DNA]</scope>
    <source>
        <strain evidence="3">RP-3-7</strain>
    </source>
</reference>
<organism evidence="2 3">
    <name type="scientific">Glaciihabitans arcticus</name>
    <dbReference type="NCBI Taxonomy" id="2668039"/>
    <lineage>
        <taxon>Bacteria</taxon>
        <taxon>Bacillati</taxon>
        <taxon>Actinomycetota</taxon>
        <taxon>Actinomycetes</taxon>
        <taxon>Micrococcales</taxon>
        <taxon>Microbacteriaceae</taxon>
        <taxon>Glaciihabitans</taxon>
    </lineage>
</organism>
<accession>A0A4Q9GY36</accession>
<evidence type="ECO:0000313" key="2">
    <source>
        <dbReference type="EMBL" id="TBN57200.1"/>
    </source>
</evidence>
<dbReference type="Pfam" id="PF06445">
    <property type="entry name" value="GyrI-like"/>
    <property type="match status" value="1"/>
</dbReference>
<proteinExistence type="predicted"/>
<protein>
    <recommendedName>
        <fullName evidence="1">GyrI-like small molecule binding domain-containing protein</fullName>
    </recommendedName>
</protein>
<dbReference type="SUPFAM" id="SSF55136">
    <property type="entry name" value="Probable bacterial effector-binding domain"/>
    <property type="match status" value="1"/>
</dbReference>
<dbReference type="EMBL" id="SISG01000001">
    <property type="protein sequence ID" value="TBN57200.1"/>
    <property type="molecule type" value="Genomic_DNA"/>
</dbReference>
<evidence type="ECO:0000313" key="3">
    <source>
        <dbReference type="Proteomes" id="UP000294194"/>
    </source>
</evidence>